<evidence type="ECO:0000313" key="2">
    <source>
        <dbReference type="Proteomes" id="UP000296201"/>
    </source>
</evidence>
<proteinExistence type="predicted"/>
<evidence type="ECO:0000313" key="1">
    <source>
        <dbReference type="EMBL" id="QBZ83337.1"/>
    </source>
</evidence>
<organism evidence="1 2">
    <name type="scientific">Hydrogenovibrio crunogenus</name>
    <dbReference type="NCBI Taxonomy" id="39765"/>
    <lineage>
        <taxon>Bacteria</taxon>
        <taxon>Pseudomonadati</taxon>
        <taxon>Pseudomonadota</taxon>
        <taxon>Gammaproteobacteria</taxon>
        <taxon>Thiotrichales</taxon>
        <taxon>Piscirickettsiaceae</taxon>
        <taxon>Hydrogenovibrio</taxon>
    </lineage>
</organism>
<reference evidence="1 2" key="1">
    <citation type="submission" date="2018-08" db="EMBL/GenBank/DDBJ databases">
        <title>Horizontal acquisition of hydrogen conversion ability and other habitat adaptations in Hydrogenovibrio crunogenus strains.</title>
        <authorList>
            <person name="Gonnella G."/>
            <person name="Adam N."/>
            <person name="Perner M."/>
        </authorList>
    </citation>
    <scope>NUCLEOTIDE SEQUENCE [LARGE SCALE GENOMIC DNA]</scope>
    <source>
        <strain evidence="1 2">SP-41</strain>
    </source>
</reference>
<accession>A0A4P7NZW7</accession>
<dbReference type="EMBL" id="CP032096">
    <property type="protein sequence ID" value="QBZ83337.1"/>
    <property type="molecule type" value="Genomic_DNA"/>
</dbReference>
<protein>
    <submittedName>
        <fullName evidence="1">Beta-N-acetylhexosaminidase</fullName>
    </submittedName>
</protein>
<dbReference type="AlphaFoldDB" id="A0A4P7NZW7"/>
<keyword evidence="2" id="KW-1185">Reference proteome</keyword>
<sequence length="284" mass="33115">MVHSFFQRLMLGVMGCFIFSGLAWTKPVPQPAQAIKLKIQQLDASDYDWIARRIYQNEANQNPKYLTYWSQAEPFPSFGIGHFIWIPEGLDVPFVETFPQMVAFVSKHQTAPLWLRQLSPFRLPWQNRAEFYQAWSKTKLTQLRDWLQETQSLQAQFIAHQLIQKLEQQVQTLHPIEAEFFWHKITQLIQDKRGLFAMIDYYNFKGLGANAKEQYQGKGWGLVDVVLAMAPDVSDSVLKQFVASAKDVLARRVRLSPPERHEARWLKGWSKRLEGYLINGSDRT</sequence>
<dbReference type="Proteomes" id="UP000296201">
    <property type="component" value="Chromosome"/>
</dbReference>
<gene>
    <name evidence="1" type="ORF">GHNINEIG_01389</name>
</gene>
<name>A0A4P7NZW7_9GAMM</name>